<feature type="transmembrane region" description="Helical" evidence="4">
    <location>
        <begin position="764"/>
        <end position="785"/>
    </location>
</feature>
<reference evidence="7" key="1">
    <citation type="journal article" date="2019" name="Plant Biotechnol. J.">
        <title>Genome sequencing of the Australian wild diploid species Gossypium australe highlights disease resistance and delayed gland morphogenesis.</title>
        <authorList>
            <person name="Cai Y."/>
            <person name="Cai X."/>
            <person name="Wang Q."/>
            <person name="Wang P."/>
            <person name="Zhang Y."/>
            <person name="Cai C."/>
            <person name="Xu Y."/>
            <person name="Wang K."/>
            <person name="Zhou Z."/>
            <person name="Wang C."/>
            <person name="Geng S."/>
            <person name="Li B."/>
            <person name="Dong Q."/>
            <person name="Hou Y."/>
            <person name="Wang H."/>
            <person name="Ai P."/>
            <person name="Liu Z."/>
            <person name="Yi F."/>
            <person name="Sun M."/>
            <person name="An G."/>
            <person name="Cheng J."/>
            <person name="Zhang Y."/>
            <person name="Shi Q."/>
            <person name="Xie Y."/>
            <person name="Shi X."/>
            <person name="Chang Y."/>
            <person name="Huang F."/>
            <person name="Chen Y."/>
            <person name="Hong S."/>
            <person name="Mi L."/>
            <person name="Sun Q."/>
            <person name="Zhang L."/>
            <person name="Zhou B."/>
            <person name="Peng R."/>
            <person name="Zhang X."/>
            <person name="Liu F."/>
        </authorList>
    </citation>
    <scope>NUCLEOTIDE SEQUENCE [LARGE SCALE GENOMIC DNA]</scope>
    <source>
        <strain evidence="7">cv. PA1801</strain>
    </source>
</reference>
<keyword evidence="4" id="KW-0472">Membrane</keyword>
<feature type="compositionally biased region" description="Basic and acidic residues" evidence="3">
    <location>
        <begin position="546"/>
        <end position="682"/>
    </location>
</feature>
<sequence length="1671" mass="179048">MDEGEGGDQMDQFHRNEAISAVADEGFLGEEDDDYEDLYNDVNVGEGFLQSLRKNEDLGFRNEETKNSANNVVNNNDIGEKVGGSPMDAAPEPGVSNPGAADGVGRGDSRISHESQGFRSGTICDVKGPSAGSDGGGNGLRVELERASSKLNDMAAEQSRNNINNNLSGVGGMAQQGHGVGNMGSVENESLMRHGGVGAGNVNGGGVSGPMIGNGGGNVGVAGAVPGLGPGVGASGGGSGGGGSGTILFVGDLHWWTTDAELESELCKYGPVKEVKFFDEKASGKSKGYCQVEFYDPAAATACKEGMNGHIFNGRPCVVAFASPFTVKKMGEAQLNRNQQVAQSALSQARRGPNDAGGKTVGNNIQTGGNYQGGDSNRGYGRGNLGRGNAQGMGNRAPGGPMRSRPGGMGGRGIMGNGGNGFGQGIGAAPPLLHPQSMMGQGFGPAFGGAMGRMGGYGGFPGALTPPFSGMLNSFPPVGGVGLPGVAPHVNPAFFGRGMPMNGMGMMPTGGVDGPNMGMWSDPSMGGWGGDEHGGGRAGESSFGEEADHQYGEATHDRGGWQNPMKEKDRASEKEWSGSSERRYRDDREPGYDRDMPVEKDTSHGHDWPERGHQDDRDIGRERDRERDRDRERSRDRDRNRDRERDRDRDRDRHREDKDRYADHHRYRDREPEHDDDWDRGRSSRTHRNKQHLKNINLHILSKLSTLDNNGCHPCFPLFILLSLSQLFIPSSHSVESYFSSYGVPTFITISLHTSHFQAFPNHFVIIFVLPFTFSFFLITKSYVFHLLNQQKPDLVSVLSLYYKPLLITHVCNFICLISANSTAFSLLFFAFNLFEGFGFSSSSQWILFVLVSGFLLYSFFVANAFIICNLALVSSAMEEHSGFLAILKACVLLRGRTLTGLTLAVVVNLALAAIEALFHYRVVRAYHDAGGLTGFPMALEGILIAYLYSVFVVVDTIMDEGEGGDQMDQFHRNEAISAVADEGFLGEEDDDYEDLYNDVNVGEGFLQSLRKNEDLGFRNEETKNSANNVVNNNDIDEKVGGSPMDAAPEPGVSNPGAADGVGRGDSRISHDSQGFRSGTICDVKGPSAGSDGGGNGLRVELERASSKLNDMAAEQSRNNINNNLSGVGGMAQQGHGVGNMGSVENESLMRHGGGVSGPMIGNGGGNVGVAGAVPGLGPGPGPGPGVGASGGGSGGGGSGTILFVGDLHWWTTDAELESELCKYGPVKEVKFFDEKASGKSKGYSQVEFYDPAAATACKEGMNGHIFNGRPCVVAFASPFTVKKMGEAQLNRNQQVAQSALSQARRGPNDAGGKTVGNNIQTGGNYQGGDSNRGYGRGNLGRGNAQGMGNRAPGGPMRSRPGVMGGRGIMGNGGNGFGQGIGAAPPLLHPQSMMGQGFGPAFGGAMGRMGGYGGFPGALTPPFSGMLNSFPPVGGVGLPGVAPHVNPAFFGRGMPMNGMGMMPTGGVDGPNMGMWSDPSMGGWGGDEHGGGRAGESSFGEEADHQYGEATHDRGGWQNPMKEKDRASEKEWSGSSERRYRDDREPGYDRDMPVEKDTSHGHDWPERGHQDDRDIGRERDRERDRDRERSRDRDRNRDRERDRDRDRDRHREDKDRYADHHRYRDREPEHDDDWDRGRSSRTHSKSRLSQEEEHRSRSRDADYGKRRRLTSD</sequence>
<dbReference type="Gene3D" id="3.30.70.330">
    <property type="match status" value="2"/>
</dbReference>
<feature type="transmembrane region" description="Helical" evidence="4">
    <location>
        <begin position="846"/>
        <end position="873"/>
    </location>
</feature>
<keyword evidence="4" id="KW-0812">Transmembrane</keyword>
<feature type="region of interest" description="Disordered" evidence="3">
    <location>
        <begin position="513"/>
        <end position="689"/>
    </location>
</feature>
<comment type="caution">
    <text evidence="6">The sequence shown here is derived from an EMBL/GenBank/DDBJ whole genome shotgun (WGS) entry which is preliminary data.</text>
</comment>
<feature type="region of interest" description="Disordered" evidence="3">
    <location>
        <begin position="63"/>
        <end position="140"/>
    </location>
</feature>
<feature type="compositionally biased region" description="Polar residues" evidence="3">
    <location>
        <begin position="1316"/>
        <end position="1330"/>
    </location>
</feature>
<accession>A0A5B6W3W5</accession>
<keyword evidence="7" id="KW-1185">Reference proteome</keyword>
<feature type="domain" description="RRM" evidence="5">
    <location>
        <begin position="1201"/>
        <end position="1279"/>
    </location>
</feature>
<protein>
    <submittedName>
        <fullName evidence="6">Putative PE-PGRS family protein PE_PGRS54-like</fullName>
    </submittedName>
</protein>
<feature type="compositionally biased region" description="Basic and acidic residues" evidence="3">
    <location>
        <begin position="1647"/>
        <end position="1671"/>
    </location>
</feature>
<dbReference type="GO" id="GO:0003723">
    <property type="term" value="F:RNA binding"/>
    <property type="evidence" value="ECO:0007669"/>
    <property type="project" value="UniProtKB-UniRule"/>
</dbReference>
<feature type="transmembrane region" description="Helical" evidence="4">
    <location>
        <begin position="894"/>
        <end position="915"/>
    </location>
</feature>
<keyword evidence="4" id="KW-1133">Transmembrane helix</keyword>
<dbReference type="Proteomes" id="UP000325315">
    <property type="component" value="Unassembled WGS sequence"/>
</dbReference>
<evidence type="ECO:0000256" key="1">
    <source>
        <dbReference type="ARBA" id="ARBA00006265"/>
    </source>
</evidence>
<dbReference type="PROSITE" id="PS50102">
    <property type="entry name" value="RRM"/>
    <property type="match status" value="2"/>
</dbReference>
<feature type="compositionally biased region" description="Polar residues" evidence="3">
    <location>
        <begin position="338"/>
        <end position="347"/>
    </location>
</feature>
<dbReference type="InterPro" id="IPR000504">
    <property type="entry name" value="RRM_dom"/>
</dbReference>
<feature type="compositionally biased region" description="Polar residues" evidence="3">
    <location>
        <begin position="361"/>
        <end position="375"/>
    </location>
</feature>
<dbReference type="CDD" id="cd12372">
    <property type="entry name" value="RRM_CFIm68_CFIm59"/>
    <property type="match status" value="2"/>
</dbReference>
<evidence type="ECO:0000259" key="5">
    <source>
        <dbReference type="PROSITE" id="PS50102"/>
    </source>
</evidence>
<keyword evidence="2" id="KW-0694">RNA-binding</keyword>
<feature type="transmembrane region" description="Helical" evidence="4">
    <location>
        <begin position="806"/>
        <end position="834"/>
    </location>
</feature>
<feature type="region of interest" description="Disordered" evidence="3">
    <location>
        <begin position="1468"/>
        <end position="1671"/>
    </location>
</feature>
<evidence type="ECO:0000313" key="6">
    <source>
        <dbReference type="EMBL" id="KAA3475787.1"/>
    </source>
</evidence>
<dbReference type="InterPro" id="IPR035979">
    <property type="entry name" value="RBD_domain_sf"/>
</dbReference>
<evidence type="ECO:0000313" key="7">
    <source>
        <dbReference type="Proteomes" id="UP000325315"/>
    </source>
</evidence>
<feature type="region of interest" description="Disordered" evidence="3">
    <location>
        <begin position="1293"/>
        <end position="1356"/>
    </location>
</feature>
<feature type="compositionally biased region" description="Basic and acidic residues" evidence="3">
    <location>
        <begin position="1501"/>
        <end position="1637"/>
    </location>
</feature>
<dbReference type="GO" id="GO:0006397">
    <property type="term" value="P:mRNA processing"/>
    <property type="evidence" value="ECO:0007669"/>
    <property type="project" value="UniProtKB-KW"/>
</dbReference>
<dbReference type="InterPro" id="IPR012677">
    <property type="entry name" value="Nucleotide-bd_a/b_plait_sf"/>
</dbReference>
<dbReference type="PANTHER" id="PTHR23204">
    <property type="entry name" value="CLEAVAGE AND POLYADENYLATION SPECIFIC FACTOR"/>
    <property type="match status" value="1"/>
</dbReference>
<feature type="domain" description="RRM" evidence="5">
    <location>
        <begin position="246"/>
        <end position="324"/>
    </location>
</feature>
<feature type="compositionally biased region" description="Gly residues" evidence="3">
    <location>
        <begin position="1335"/>
        <end position="1346"/>
    </location>
</feature>
<feature type="compositionally biased region" description="Polar residues" evidence="3">
    <location>
        <begin position="1293"/>
        <end position="1302"/>
    </location>
</feature>
<gene>
    <name evidence="6" type="primary">traf3ip1</name>
    <name evidence="6" type="ORF">EPI10_025924</name>
</gene>
<feature type="region of interest" description="Disordered" evidence="3">
    <location>
        <begin position="1021"/>
        <end position="1098"/>
    </location>
</feature>
<feature type="compositionally biased region" description="Gly residues" evidence="3">
    <location>
        <begin position="380"/>
        <end position="391"/>
    </location>
</feature>
<proteinExistence type="inferred from homology"/>
<dbReference type="InterPro" id="IPR034772">
    <property type="entry name" value="CPSF6/7"/>
</dbReference>
<evidence type="ECO:0000256" key="2">
    <source>
        <dbReference type="PROSITE-ProRule" id="PRU00176"/>
    </source>
</evidence>
<dbReference type="EMBL" id="SMMG02000005">
    <property type="protein sequence ID" value="KAA3475787.1"/>
    <property type="molecule type" value="Genomic_DNA"/>
</dbReference>
<dbReference type="SMART" id="SM00360">
    <property type="entry name" value="RRM"/>
    <property type="match status" value="2"/>
</dbReference>
<evidence type="ECO:0000256" key="3">
    <source>
        <dbReference type="SAM" id="MobiDB-lite"/>
    </source>
</evidence>
<evidence type="ECO:0000256" key="4">
    <source>
        <dbReference type="SAM" id="Phobius"/>
    </source>
</evidence>
<dbReference type="GO" id="GO:0005634">
    <property type="term" value="C:nucleus"/>
    <property type="evidence" value="ECO:0007669"/>
    <property type="project" value="UniProtKB-SubCell"/>
</dbReference>
<feature type="region of interest" description="Disordered" evidence="3">
    <location>
        <begin position="338"/>
        <end position="410"/>
    </location>
</feature>
<organism evidence="6 7">
    <name type="scientific">Gossypium australe</name>
    <dbReference type="NCBI Taxonomy" id="47621"/>
    <lineage>
        <taxon>Eukaryota</taxon>
        <taxon>Viridiplantae</taxon>
        <taxon>Streptophyta</taxon>
        <taxon>Embryophyta</taxon>
        <taxon>Tracheophyta</taxon>
        <taxon>Spermatophyta</taxon>
        <taxon>Magnoliopsida</taxon>
        <taxon>eudicotyledons</taxon>
        <taxon>Gunneridae</taxon>
        <taxon>Pentapetalae</taxon>
        <taxon>rosids</taxon>
        <taxon>malvids</taxon>
        <taxon>Malvales</taxon>
        <taxon>Malvaceae</taxon>
        <taxon>Malvoideae</taxon>
        <taxon>Gossypium</taxon>
    </lineage>
</organism>
<name>A0A5B6W3W5_9ROSI</name>
<dbReference type="SUPFAM" id="SSF54928">
    <property type="entry name" value="RNA-binding domain, RBD"/>
    <property type="match status" value="2"/>
</dbReference>
<comment type="similarity">
    <text evidence="1">Belongs to the RRM CPSF6/7 family.</text>
</comment>
<dbReference type="OrthoDB" id="439808at2759"/>
<dbReference type="Pfam" id="PF00076">
    <property type="entry name" value="RRM_1"/>
    <property type="match status" value="2"/>
</dbReference>